<comment type="caution">
    <text evidence="2">The sequence shown here is derived from an EMBL/GenBank/DDBJ whole genome shotgun (WGS) entry which is preliminary data.</text>
</comment>
<name>A0ABU3BMC6_9BACT</name>
<dbReference type="Proteomes" id="UP001267426">
    <property type="component" value="Unassembled WGS sequence"/>
</dbReference>
<feature type="signal peptide" evidence="1">
    <location>
        <begin position="1"/>
        <end position="20"/>
    </location>
</feature>
<protein>
    <recommendedName>
        <fullName evidence="4">Lipoprotein</fullName>
    </recommendedName>
</protein>
<dbReference type="EMBL" id="JAVRHT010000002">
    <property type="protein sequence ID" value="MDT0630449.1"/>
    <property type="molecule type" value="Genomic_DNA"/>
</dbReference>
<organism evidence="2 3">
    <name type="scientific">Rubrivirga litoralis</name>
    <dbReference type="NCBI Taxonomy" id="3075598"/>
    <lineage>
        <taxon>Bacteria</taxon>
        <taxon>Pseudomonadati</taxon>
        <taxon>Rhodothermota</taxon>
        <taxon>Rhodothermia</taxon>
        <taxon>Rhodothermales</taxon>
        <taxon>Rubricoccaceae</taxon>
        <taxon>Rubrivirga</taxon>
    </lineage>
</organism>
<reference evidence="2 3" key="1">
    <citation type="submission" date="2023-09" db="EMBL/GenBank/DDBJ databases">
        <authorList>
            <person name="Rey-Velasco X."/>
        </authorList>
    </citation>
    <scope>NUCLEOTIDE SEQUENCE [LARGE SCALE GENOMIC DNA]</scope>
    <source>
        <strain evidence="2 3">F394</strain>
    </source>
</reference>
<sequence length="138" mass="13837">MRALLAGLVLVSLAAGCDSASDETAVDVTFRDEGGAVVSTGRLRLDEPLSTGATVSGTYRLSDASLTPNQSGRLRATCERGGVVSVGRLRVAVDLNASDAGLTLEGACGVDSPSGLGGGTWSRITVAGAVPGGRFEVE</sequence>
<proteinExistence type="predicted"/>
<keyword evidence="3" id="KW-1185">Reference proteome</keyword>
<gene>
    <name evidence="2" type="ORF">RM540_01705</name>
</gene>
<evidence type="ECO:0008006" key="4">
    <source>
        <dbReference type="Google" id="ProtNLM"/>
    </source>
</evidence>
<accession>A0ABU3BMC6</accession>
<dbReference type="RefSeq" id="WP_311661554.1">
    <property type="nucleotide sequence ID" value="NZ_JAVRHT010000002.1"/>
</dbReference>
<evidence type="ECO:0000256" key="1">
    <source>
        <dbReference type="SAM" id="SignalP"/>
    </source>
</evidence>
<feature type="chain" id="PRO_5045213375" description="Lipoprotein" evidence="1">
    <location>
        <begin position="21"/>
        <end position="138"/>
    </location>
</feature>
<dbReference type="PROSITE" id="PS51257">
    <property type="entry name" value="PROKAR_LIPOPROTEIN"/>
    <property type="match status" value="1"/>
</dbReference>
<evidence type="ECO:0000313" key="3">
    <source>
        <dbReference type="Proteomes" id="UP001267426"/>
    </source>
</evidence>
<evidence type="ECO:0000313" key="2">
    <source>
        <dbReference type="EMBL" id="MDT0630449.1"/>
    </source>
</evidence>
<keyword evidence="1" id="KW-0732">Signal</keyword>